<dbReference type="Proteomes" id="UP001344906">
    <property type="component" value="Unassembled WGS sequence"/>
</dbReference>
<comment type="caution">
    <text evidence="1">The sequence shown here is derived from an EMBL/GenBank/DDBJ whole genome shotgun (WGS) entry which is preliminary data.</text>
</comment>
<name>A0ABQ6FLU7_9CHLR</name>
<sequence length="225" mass="26147">MDDARHTAYQQLRGDIFVRSLGWSLPIDELDREKDQYDELKSPWINTHCVFISGSEQEENLLGGVRVFELSDWGQSMTFNEFRLKGMIPDSALEVLQNTYQVRNMIELTRLCVVRNKKRISLDTSLVDFTAVRDYVYSCAYVHAEKVQCRYALAIVDYAYYVVCKRSKFIFDELYTRFERHQKGGYALIVIDLSATIMAIQSAGDYERAQRMVQLCQNPSLFLKG</sequence>
<gene>
    <name evidence="1" type="ORF">KDH_02810</name>
</gene>
<dbReference type="SUPFAM" id="SSF55729">
    <property type="entry name" value="Acyl-CoA N-acyltransferases (Nat)"/>
    <property type="match status" value="1"/>
</dbReference>
<evidence type="ECO:0008006" key="3">
    <source>
        <dbReference type="Google" id="ProtNLM"/>
    </source>
</evidence>
<reference evidence="1 2" key="1">
    <citation type="submission" date="2023-02" db="EMBL/GenBank/DDBJ databases">
        <title>Dictyobacter halimunensis sp. nov., a new member of the class Ktedonobacteria from forest soil in a geothermal area.</title>
        <authorList>
            <person name="Rachmania M.K."/>
            <person name="Ningsih F."/>
            <person name="Sakai Y."/>
            <person name="Yabe S."/>
            <person name="Yokota A."/>
            <person name="Sjamsuridzal W."/>
        </authorList>
    </citation>
    <scope>NUCLEOTIDE SEQUENCE [LARGE SCALE GENOMIC DNA]</scope>
    <source>
        <strain evidence="1 2">S3.2.2.5</strain>
    </source>
</reference>
<dbReference type="Gene3D" id="3.40.630.30">
    <property type="match status" value="1"/>
</dbReference>
<dbReference type="EMBL" id="BSRI01000001">
    <property type="protein sequence ID" value="GLV53427.1"/>
    <property type="molecule type" value="Genomic_DNA"/>
</dbReference>
<proteinExistence type="predicted"/>
<accession>A0ABQ6FLU7</accession>
<protein>
    <recommendedName>
        <fullName evidence="3">Acyl-homoserine-lactone synthase</fullName>
    </recommendedName>
</protein>
<evidence type="ECO:0000313" key="1">
    <source>
        <dbReference type="EMBL" id="GLV53427.1"/>
    </source>
</evidence>
<organism evidence="1 2">
    <name type="scientific">Dictyobacter halimunensis</name>
    <dbReference type="NCBI Taxonomy" id="3026934"/>
    <lineage>
        <taxon>Bacteria</taxon>
        <taxon>Bacillati</taxon>
        <taxon>Chloroflexota</taxon>
        <taxon>Ktedonobacteria</taxon>
        <taxon>Ktedonobacterales</taxon>
        <taxon>Dictyobacteraceae</taxon>
        <taxon>Dictyobacter</taxon>
    </lineage>
</organism>
<keyword evidence="2" id="KW-1185">Reference proteome</keyword>
<dbReference type="InterPro" id="IPR016181">
    <property type="entry name" value="Acyl_CoA_acyltransferase"/>
</dbReference>
<evidence type="ECO:0000313" key="2">
    <source>
        <dbReference type="Proteomes" id="UP001344906"/>
    </source>
</evidence>